<dbReference type="AlphaFoldDB" id="A0A834WS62"/>
<accession>A0A834WS62</accession>
<reference evidence="3" key="1">
    <citation type="submission" date="2020-09" db="EMBL/GenBank/DDBJ databases">
        <title>Genome-Enabled Discovery of Anthraquinone Biosynthesis in Senna tora.</title>
        <authorList>
            <person name="Kang S.-H."/>
            <person name="Pandey R.P."/>
            <person name="Lee C.-M."/>
            <person name="Sim J.-S."/>
            <person name="Jeong J.-T."/>
            <person name="Choi B.-S."/>
            <person name="Jung M."/>
            <person name="Ginzburg D."/>
            <person name="Zhao K."/>
            <person name="Won S.Y."/>
            <person name="Oh T.-J."/>
            <person name="Yu Y."/>
            <person name="Kim N.-H."/>
            <person name="Lee O.R."/>
            <person name="Lee T.-H."/>
            <person name="Bashyal P."/>
            <person name="Kim T.-S."/>
            <person name="Lee W.-H."/>
            <person name="Kawkins C."/>
            <person name="Kim C.-K."/>
            <person name="Kim J.S."/>
            <person name="Ahn B.O."/>
            <person name="Rhee S.Y."/>
            <person name="Sohng J.K."/>
        </authorList>
    </citation>
    <scope>NUCLEOTIDE SEQUENCE</scope>
    <source>
        <tissue evidence="3">Leaf</tissue>
    </source>
</reference>
<dbReference type="SUPFAM" id="SSF54160">
    <property type="entry name" value="Chromo domain-like"/>
    <property type="match status" value="1"/>
</dbReference>
<dbReference type="Proteomes" id="UP000634136">
    <property type="component" value="Unassembled WGS sequence"/>
</dbReference>
<feature type="domain" description="Chromo" evidence="2">
    <location>
        <begin position="63"/>
        <end position="104"/>
    </location>
</feature>
<protein>
    <submittedName>
        <fullName evidence="3">Transposon Ty3-G Gag-Pol polyprotein</fullName>
    </submittedName>
</protein>
<organism evidence="3 4">
    <name type="scientific">Senna tora</name>
    <dbReference type="NCBI Taxonomy" id="362788"/>
    <lineage>
        <taxon>Eukaryota</taxon>
        <taxon>Viridiplantae</taxon>
        <taxon>Streptophyta</taxon>
        <taxon>Embryophyta</taxon>
        <taxon>Tracheophyta</taxon>
        <taxon>Spermatophyta</taxon>
        <taxon>Magnoliopsida</taxon>
        <taxon>eudicotyledons</taxon>
        <taxon>Gunneridae</taxon>
        <taxon>Pentapetalae</taxon>
        <taxon>rosids</taxon>
        <taxon>fabids</taxon>
        <taxon>Fabales</taxon>
        <taxon>Fabaceae</taxon>
        <taxon>Caesalpinioideae</taxon>
        <taxon>Cassia clade</taxon>
        <taxon>Senna</taxon>
    </lineage>
</organism>
<dbReference type="Pfam" id="PF00385">
    <property type="entry name" value="Chromo"/>
    <property type="match status" value="1"/>
</dbReference>
<comment type="caution">
    <text evidence="3">The sequence shown here is derived from an EMBL/GenBank/DDBJ whole genome shotgun (WGS) entry which is preliminary data.</text>
</comment>
<proteinExistence type="predicted"/>
<gene>
    <name evidence="3" type="ORF">G2W53_013339</name>
</gene>
<name>A0A834WS62_9FABA</name>
<evidence type="ECO:0000313" key="3">
    <source>
        <dbReference type="EMBL" id="KAF7831006.1"/>
    </source>
</evidence>
<evidence type="ECO:0000313" key="4">
    <source>
        <dbReference type="Proteomes" id="UP000634136"/>
    </source>
</evidence>
<dbReference type="InterPro" id="IPR023780">
    <property type="entry name" value="Chromo_domain"/>
</dbReference>
<evidence type="ECO:0000256" key="1">
    <source>
        <dbReference type="SAM" id="MobiDB-lite"/>
    </source>
</evidence>
<dbReference type="EMBL" id="JAAIUW010000005">
    <property type="protein sequence ID" value="KAF7831006.1"/>
    <property type="molecule type" value="Genomic_DNA"/>
</dbReference>
<dbReference type="InterPro" id="IPR016197">
    <property type="entry name" value="Chromo-like_dom_sf"/>
</dbReference>
<evidence type="ECO:0000259" key="2">
    <source>
        <dbReference type="Pfam" id="PF00385"/>
    </source>
</evidence>
<keyword evidence="4" id="KW-1185">Reference proteome</keyword>
<feature type="region of interest" description="Disordered" evidence="1">
    <location>
        <begin position="141"/>
        <end position="190"/>
    </location>
</feature>
<sequence>MYLLRWKLGVGEIPSLQTGLDGQTAQFQAGSTILWTFQGFRGEPPAETATLPNPTHLYETRPARIIDRRWVMEEGQQVQQVLVEWEDRGREEATWEQWDNLCQAFPNGNLEDKVLFHGESIVMTGKEGEQPKDVESIVEVMGQDQEPNTEGAEGEESSGPATEGDGPEGEHGTRATRVRQPPVWLKDFVR</sequence>